<evidence type="ECO:0000313" key="3">
    <source>
        <dbReference type="Proteomes" id="UP000765509"/>
    </source>
</evidence>
<organism evidence="2 3">
    <name type="scientific">Austropuccinia psidii MF-1</name>
    <dbReference type="NCBI Taxonomy" id="1389203"/>
    <lineage>
        <taxon>Eukaryota</taxon>
        <taxon>Fungi</taxon>
        <taxon>Dikarya</taxon>
        <taxon>Basidiomycota</taxon>
        <taxon>Pucciniomycotina</taxon>
        <taxon>Pucciniomycetes</taxon>
        <taxon>Pucciniales</taxon>
        <taxon>Sphaerophragmiaceae</taxon>
        <taxon>Austropuccinia</taxon>
    </lineage>
</organism>
<accession>A0A9Q3KCP4</accession>
<gene>
    <name evidence="2" type="ORF">O181_117451</name>
</gene>
<dbReference type="AlphaFoldDB" id="A0A9Q3KCP4"/>
<comment type="caution">
    <text evidence="2">The sequence shown here is derived from an EMBL/GenBank/DDBJ whole genome shotgun (WGS) entry which is preliminary data.</text>
</comment>
<dbReference type="EMBL" id="AVOT02101278">
    <property type="protein sequence ID" value="MBW0577736.1"/>
    <property type="molecule type" value="Genomic_DNA"/>
</dbReference>
<keyword evidence="3" id="KW-1185">Reference proteome</keyword>
<dbReference type="Proteomes" id="UP000765509">
    <property type="component" value="Unassembled WGS sequence"/>
</dbReference>
<feature type="region of interest" description="Disordered" evidence="1">
    <location>
        <begin position="77"/>
        <end position="100"/>
    </location>
</feature>
<evidence type="ECO:0000256" key="1">
    <source>
        <dbReference type="SAM" id="MobiDB-lite"/>
    </source>
</evidence>
<evidence type="ECO:0000313" key="2">
    <source>
        <dbReference type="EMBL" id="MBW0577736.1"/>
    </source>
</evidence>
<protein>
    <submittedName>
        <fullName evidence="2">Uncharacterized protein</fullName>
    </submittedName>
</protein>
<feature type="compositionally biased region" description="Basic residues" evidence="1">
    <location>
        <begin position="80"/>
        <end position="90"/>
    </location>
</feature>
<sequence>MVRGLAVNFSIEQSGKIPHESGIALVDVFASPAAEPSVVRQNGVGLSGNVDEENPQKLESTIPFSQNCRMLSATVAEKNQRRKYPSRKHYVVVSPSSPPK</sequence>
<name>A0A9Q3KCP4_9BASI</name>
<reference evidence="2" key="1">
    <citation type="submission" date="2021-03" db="EMBL/GenBank/DDBJ databases">
        <title>Draft genome sequence of rust myrtle Austropuccinia psidii MF-1, a brazilian biotype.</title>
        <authorList>
            <person name="Quecine M.C."/>
            <person name="Pachon D.M.R."/>
            <person name="Bonatelli M.L."/>
            <person name="Correr F.H."/>
            <person name="Franceschini L.M."/>
            <person name="Leite T.F."/>
            <person name="Margarido G.R.A."/>
            <person name="Almeida C.A."/>
            <person name="Ferrarezi J.A."/>
            <person name="Labate C.A."/>
        </authorList>
    </citation>
    <scope>NUCLEOTIDE SEQUENCE</scope>
    <source>
        <strain evidence="2">MF-1</strain>
    </source>
</reference>
<proteinExistence type="predicted"/>